<gene>
    <name evidence="4" type="ORF">EK386_14950</name>
</gene>
<evidence type="ECO:0000256" key="1">
    <source>
        <dbReference type="ARBA" id="ARBA00023002"/>
    </source>
</evidence>
<sequence length="377" mass="40736">MYLIGGLCMWRYQHPTEIIFGQGELDNIDVYLEQQGVQRALLIATNSIVKSGVAEELVLKCKGKIAGIVSNIEPNPTIQNVEMCAQKAREFEVDYIIAIGGGSVIDCAKAVCAVVAGECTAMELIEGKEITEALPLIAIPTVSGASSEVTGTTVISWKEKDIKRAFTSPLLYPKLAIVDPSLTYSCPKHVTAISGIDIIAHSLDSLGSVKSSPLTEHFAIEAAKLAFENLESAVEGNTEAKDRLALAAVLAGLAFSQTGTTASHACSYILTARYGVPHAEACAFTLDAWFKINVQHKPLLELQVQKIGFENVDELVVALNKLKKVLALRTTLDELSIPLEELEIIVEHSFGAANMKNNIAPVDEDMIREVFLSKRAK</sequence>
<dbReference type="Gene3D" id="3.40.50.1970">
    <property type="match status" value="1"/>
</dbReference>
<dbReference type="GO" id="GO:0046872">
    <property type="term" value="F:metal ion binding"/>
    <property type="evidence" value="ECO:0007669"/>
    <property type="project" value="InterPro"/>
</dbReference>
<dbReference type="Pfam" id="PF25137">
    <property type="entry name" value="ADH_Fe_C"/>
    <property type="match status" value="1"/>
</dbReference>
<accession>A0A432L905</accession>
<dbReference type="GO" id="GO:0004022">
    <property type="term" value="F:alcohol dehydrogenase (NAD+) activity"/>
    <property type="evidence" value="ECO:0007669"/>
    <property type="project" value="TreeGrafter"/>
</dbReference>
<evidence type="ECO:0000313" key="4">
    <source>
        <dbReference type="EMBL" id="RUL49586.1"/>
    </source>
</evidence>
<dbReference type="Proteomes" id="UP000287910">
    <property type="component" value="Unassembled WGS sequence"/>
</dbReference>
<dbReference type="Gene3D" id="1.20.1090.10">
    <property type="entry name" value="Dehydroquinate synthase-like - alpha domain"/>
    <property type="match status" value="1"/>
</dbReference>
<comment type="caution">
    <text evidence="4">The sequence shown here is derived from an EMBL/GenBank/DDBJ whole genome shotgun (WGS) entry which is preliminary data.</text>
</comment>
<dbReference type="InterPro" id="IPR056798">
    <property type="entry name" value="ADH_Fe_C"/>
</dbReference>
<dbReference type="EMBL" id="RYYR01000024">
    <property type="protein sequence ID" value="RUL49586.1"/>
    <property type="molecule type" value="Genomic_DNA"/>
</dbReference>
<feature type="domain" description="Alcohol dehydrogenase iron-type/glycerol dehydrogenase GldA" evidence="2">
    <location>
        <begin position="15"/>
        <end position="180"/>
    </location>
</feature>
<dbReference type="InterPro" id="IPR039697">
    <property type="entry name" value="Alcohol_dehydrogenase_Fe"/>
</dbReference>
<dbReference type="FunFam" id="3.40.50.1970:FF:000003">
    <property type="entry name" value="Alcohol dehydrogenase, iron-containing"/>
    <property type="match status" value="1"/>
</dbReference>
<name>A0A432L905_9BACI</name>
<proteinExistence type="predicted"/>
<evidence type="ECO:0000313" key="5">
    <source>
        <dbReference type="Proteomes" id="UP000287910"/>
    </source>
</evidence>
<dbReference type="SUPFAM" id="SSF56796">
    <property type="entry name" value="Dehydroquinate synthase-like"/>
    <property type="match status" value="1"/>
</dbReference>
<protein>
    <submittedName>
        <fullName evidence="4">Iron-containing alcohol dehydrogenase</fullName>
    </submittedName>
</protein>
<dbReference type="PANTHER" id="PTHR11496:SF83">
    <property type="entry name" value="HYDROXYACID-OXOACID TRANSHYDROGENASE, MITOCHONDRIAL"/>
    <property type="match status" value="1"/>
</dbReference>
<feature type="domain" description="Fe-containing alcohol dehydrogenase-like C-terminal" evidence="3">
    <location>
        <begin position="191"/>
        <end position="371"/>
    </location>
</feature>
<reference evidence="4 5" key="1">
    <citation type="submission" date="2018-12" db="EMBL/GenBank/DDBJ databases">
        <title>Lysinibacillus antri sp. nov., isolated from a cave soil.</title>
        <authorList>
            <person name="Narsing Rao M.P."/>
            <person name="Zhang H."/>
            <person name="Dong Z.-Y."/>
            <person name="Niu X.-K."/>
            <person name="Zhang K."/>
            <person name="Fang B.-Z."/>
            <person name="Kang Y.-Q."/>
            <person name="Xiao M."/>
            <person name="Li W.-J."/>
        </authorList>
    </citation>
    <scope>NUCLEOTIDE SEQUENCE [LARGE SCALE GENOMIC DNA]</scope>
    <source>
        <strain evidence="4 5">SYSU K30002</strain>
    </source>
</reference>
<dbReference type="AlphaFoldDB" id="A0A432L905"/>
<dbReference type="PANTHER" id="PTHR11496">
    <property type="entry name" value="ALCOHOL DEHYDROGENASE"/>
    <property type="match status" value="1"/>
</dbReference>
<evidence type="ECO:0000259" key="3">
    <source>
        <dbReference type="Pfam" id="PF25137"/>
    </source>
</evidence>
<keyword evidence="5" id="KW-1185">Reference proteome</keyword>
<evidence type="ECO:0000259" key="2">
    <source>
        <dbReference type="Pfam" id="PF00465"/>
    </source>
</evidence>
<organism evidence="4 5">
    <name type="scientific">Lysinibacillus antri</name>
    <dbReference type="NCBI Taxonomy" id="2498145"/>
    <lineage>
        <taxon>Bacteria</taxon>
        <taxon>Bacillati</taxon>
        <taxon>Bacillota</taxon>
        <taxon>Bacilli</taxon>
        <taxon>Bacillales</taxon>
        <taxon>Bacillaceae</taxon>
        <taxon>Lysinibacillus</taxon>
    </lineage>
</organism>
<keyword evidence="1" id="KW-0560">Oxidoreductase</keyword>
<dbReference type="Pfam" id="PF00465">
    <property type="entry name" value="Fe-ADH"/>
    <property type="match status" value="1"/>
</dbReference>
<dbReference type="InterPro" id="IPR001670">
    <property type="entry name" value="ADH_Fe/GldA"/>
</dbReference>